<dbReference type="GO" id="GO:0036297">
    <property type="term" value="P:interstrand cross-link repair"/>
    <property type="evidence" value="ECO:0007669"/>
    <property type="project" value="InterPro"/>
</dbReference>
<comment type="catalytic activity">
    <reaction evidence="1 8">
        <text>Hydrolytically removes 5'-nucleotides successively from the 3'-hydroxy termini of 3'-hydroxy-terminated oligonucleotides.</text>
        <dbReference type="EC" id="3.1.4.1"/>
    </reaction>
</comment>
<dbReference type="PANTHER" id="PTHR15749">
    <property type="entry name" value="FANCONI-ASSOCIATED NUCLEASE 1"/>
    <property type="match status" value="1"/>
</dbReference>
<keyword evidence="6 8" id="KW-0460">Magnesium</keyword>
<evidence type="ECO:0000256" key="4">
    <source>
        <dbReference type="ARBA" id="ARBA00022723"/>
    </source>
</evidence>
<keyword evidence="8" id="KW-0234">DNA repair</keyword>
<keyword evidence="7 8" id="KW-0464">Manganese</keyword>
<dbReference type="OrthoDB" id="76364at2759"/>
<feature type="region of interest" description="Disordered" evidence="9">
    <location>
        <begin position="17"/>
        <end position="44"/>
    </location>
</feature>
<sequence>MNPTIKKQKTILDFFKSSKSSESKSSSSIILDEHKNYPKSSPLKQSDRLNLEKAQITFNSDQNDVESKEDHCEINSELIDLQFFDEKFLNCQINDQIDDDDSDAFKLTAFFLKDDSDGKEKSTDYVYQTFRSIIRKVLTDSDYEFLFNEEDWKTIQEFTCLTGPVQVLFIKIYMRKHQWIKMSSIKYPEIQSTTNLRHEIRSLLKNELLLDANSFESIEEGLNALGLSEIRSFVKQYNGFKITSTITGRQNIIKMFLDYIRTTKSVCSNSKTIENKVLDRLKSYCKNLLVKINGKKSSLFDRIFLLYYCPNHFLEKIESQNQDQWYRSILGDYIGSNEKFPPIQINKKALLYESRDESIQFTIAFNKLCEIISSINQRKYNEIIKENLAKIYQKYLECFEKWSSKDSQLPLFLRNFTATGIYLRCLHNCLTALERSRKYLEYLELLETLFSQSIYGIRYRPHWYLRASLIADHHLKNQTLSSKLCLDGLNDCTVKHDHKIELYQRYLKLNRIEKPGECLELCPEYHQIVYKNSILYGDYRRFDGIENQTSKNCFFYTHKNGDEEMISVEELVLRHCIENQSFTKGIHSESSIYRSLFILLCWDIIYSEQIYDSFRYHQQIGPLDLNYDTFYQSRQKSFDDRVIEIENLDDITLSSALQHALDKCSDYRSLYNASVSEEDLIEIATCLNGKRLSKIIHILAKHRNLRKGFPDLLVWNAETKAFKAIEVKGPGDRISSTQSIWLSLLDNIGVDCELCLVKPKRSKNSVENFLVQ</sequence>
<dbReference type="SMART" id="SM00990">
    <property type="entry name" value="VRR_NUC"/>
    <property type="match status" value="1"/>
</dbReference>
<dbReference type="InterPro" id="IPR033315">
    <property type="entry name" value="Fan1-like"/>
</dbReference>
<organism evidence="11">
    <name type="scientific">Sarcoptes scabiei</name>
    <name type="common">Itch mite</name>
    <name type="synonym">Acarus scabiei</name>
    <dbReference type="NCBI Taxonomy" id="52283"/>
    <lineage>
        <taxon>Eukaryota</taxon>
        <taxon>Metazoa</taxon>
        <taxon>Ecdysozoa</taxon>
        <taxon>Arthropoda</taxon>
        <taxon>Chelicerata</taxon>
        <taxon>Arachnida</taxon>
        <taxon>Acari</taxon>
        <taxon>Acariformes</taxon>
        <taxon>Sarcoptiformes</taxon>
        <taxon>Astigmata</taxon>
        <taxon>Psoroptidia</taxon>
        <taxon>Sarcoptoidea</taxon>
        <taxon>Sarcoptidae</taxon>
        <taxon>Sarcoptinae</taxon>
        <taxon>Sarcoptes</taxon>
    </lineage>
</organism>
<comment type="cofactor">
    <cofactor evidence="8">
        <name>Mg(2+)</name>
        <dbReference type="ChEBI" id="CHEBI:18420"/>
    </cofactor>
    <cofactor evidence="8">
        <name>Mn(2+)</name>
        <dbReference type="ChEBI" id="CHEBI:29035"/>
    </cofactor>
</comment>
<evidence type="ECO:0000256" key="2">
    <source>
        <dbReference type="ARBA" id="ARBA00005533"/>
    </source>
</evidence>
<evidence type="ECO:0000256" key="6">
    <source>
        <dbReference type="ARBA" id="ARBA00022842"/>
    </source>
</evidence>
<feature type="compositionally biased region" description="Low complexity" evidence="9">
    <location>
        <begin position="17"/>
        <end position="28"/>
    </location>
</feature>
<comment type="subcellular location">
    <subcellularLocation>
        <location evidence="8">Nucleus</location>
    </subcellularLocation>
</comment>
<dbReference type="Proteomes" id="UP000070412">
    <property type="component" value="Unassembled WGS sequence"/>
</dbReference>
<dbReference type="AlphaFoldDB" id="A0A834RDD3"/>
<evidence type="ECO:0000256" key="9">
    <source>
        <dbReference type="SAM" id="MobiDB-lite"/>
    </source>
</evidence>
<reference evidence="12" key="3">
    <citation type="submission" date="2022-06" db="UniProtKB">
        <authorList>
            <consortium name="EnsemblMetazoa"/>
        </authorList>
    </citation>
    <scope>IDENTIFICATION</scope>
</reference>
<comment type="similarity">
    <text evidence="2 8">Belongs to the FAN1 family.</text>
</comment>
<dbReference type="InterPro" id="IPR049126">
    <property type="entry name" value="FAN1-like_TPR"/>
</dbReference>
<evidence type="ECO:0000259" key="10">
    <source>
        <dbReference type="SMART" id="SM00990"/>
    </source>
</evidence>
<reference evidence="13" key="1">
    <citation type="journal article" date="2020" name="PLoS Negl. Trop. Dis.">
        <title>High-quality nuclear genome for Sarcoptes scabiei-A critical resource for a neglected parasite.</title>
        <authorList>
            <person name="Korhonen P.K."/>
            <person name="Gasser R.B."/>
            <person name="Ma G."/>
            <person name="Wang T."/>
            <person name="Stroehlein A.J."/>
            <person name="Young N.D."/>
            <person name="Ang C.S."/>
            <person name="Fernando D.D."/>
            <person name="Lu H.C."/>
            <person name="Taylor S."/>
            <person name="Reynolds S.L."/>
            <person name="Mofiz E."/>
            <person name="Najaraj S.H."/>
            <person name="Gowda H."/>
            <person name="Madugundu A."/>
            <person name="Renuse S."/>
            <person name="Holt D."/>
            <person name="Pandey A."/>
            <person name="Papenfuss A.T."/>
            <person name="Fischer K."/>
        </authorList>
    </citation>
    <scope>NUCLEOTIDE SEQUENCE [LARGE SCALE GENOMIC DNA]</scope>
</reference>
<evidence type="ECO:0000256" key="1">
    <source>
        <dbReference type="ARBA" id="ARBA00000983"/>
    </source>
</evidence>
<dbReference type="Pfam" id="PF08774">
    <property type="entry name" value="VRR_NUC"/>
    <property type="match status" value="1"/>
</dbReference>
<dbReference type="EnsemblMetazoa" id="SSS_256s_mrna">
    <property type="protein sequence ID" value="KAF7493476.1"/>
    <property type="gene ID" value="SSS_256"/>
</dbReference>
<keyword evidence="3 8" id="KW-0540">Nuclease</keyword>
<name>A0A834RDD3_SARSC</name>
<evidence type="ECO:0000256" key="7">
    <source>
        <dbReference type="ARBA" id="ARBA00023211"/>
    </source>
</evidence>
<dbReference type="PANTHER" id="PTHR15749:SF4">
    <property type="entry name" value="FANCONI-ASSOCIATED NUCLEASE 1"/>
    <property type="match status" value="1"/>
</dbReference>
<protein>
    <recommendedName>
        <fullName evidence="8">Fanconi-associated nuclease</fullName>
        <ecNumber evidence="8">3.1.4.1</ecNumber>
    </recommendedName>
</protein>
<evidence type="ECO:0000256" key="5">
    <source>
        <dbReference type="ARBA" id="ARBA00022801"/>
    </source>
</evidence>
<dbReference type="Pfam" id="PF21315">
    <property type="entry name" value="FAN1_HTH"/>
    <property type="match status" value="1"/>
</dbReference>
<dbReference type="InterPro" id="IPR049125">
    <property type="entry name" value="FAN1-like_WH"/>
</dbReference>
<evidence type="ECO:0000313" key="13">
    <source>
        <dbReference type="Proteomes" id="UP000070412"/>
    </source>
</evidence>
<dbReference type="InterPro" id="IPR049132">
    <property type="entry name" value="FAN1-like_euk"/>
</dbReference>
<evidence type="ECO:0000256" key="3">
    <source>
        <dbReference type="ARBA" id="ARBA00022722"/>
    </source>
</evidence>
<dbReference type="Pfam" id="PF21170">
    <property type="entry name" value="FAN1_TPR"/>
    <property type="match status" value="1"/>
</dbReference>
<dbReference type="GO" id="GO:0008409">
    <property type="term" value="F:5'-3' exonuclease activity"/>
    <property type="evidence" value="ECO:0007669"/>
    <property type="project" value="TreeGrafter"/>
</dbReference>
<proteinExistence type="inferred from homology"/>
<dbReference type="InterPro" id="IPR014883">
    <property type="entry name" value="VRR_NUC"/>
</dbReference>
<dbReference type="EMBL" id="WVUK01000056">
    <property type="protein sequence ID" value="KAF7493476.1"/>
    <property type="molecule type" value="Genomic_DNA"/>
</dbReference>
<evidence type="ECO:0000313" key="12">
    <source>
        <dbReference type="EnsemblMetazoa" id="KAF7493476.1"/>
    </source>
</evidence>
<comment type="function">
    <text evidence="8">Nuclease required for the repair of DNA interstrand cross-links (ICL). Acts as a 5'-3' exonuclease that anchors at a cut end of DNA and cleaves DNA successively at every third nucleotide, allowing to excise an ICL from one strand through flanking incisions.</text>
</comment>
<gene>
    <name evidence="11" type="primary">SSS_256g</name>
    <name evidence="11" type="ORF">SSS_256</name>
</gene>
<dbReference type="GO" id="GO:0005634">
    <property type="term" value="C:nucleus"/>
    <property type="evidence" value="ECO:0007669"/>
    <property type="project" value="UniProtKB-SubCell"/>
</dbReference>
<dbReference type="InterPro" id="IPR011856">
    <property type="entry name" value="tRNA_endonuc-like_dom_sf"/>
</dbReference>
<dbReference type="CDD" id="cd22326">
    <property type="entry name" value="FAN1-like"/>
    <property type="match status" value="1"/>
</dbReference>
<keyword evidence="13" id="KW-1185">Reference proteome</keyword>
<dbReference type="Gene3D" id="3.40.1350.10">
    <property type="match status" value="1"/>
</dbReference>
<feature type="domain" description="VRR-NUC" evidence="10">
    <location>
        <begin position="652"/>
        <end position="759"/>
    </location>
</feature>
<keyword evidence="4 8" id="KW-0479">Metal-binding</keyword>
<dbReference type="GO" id="GO:0004528">
    <property type="term" value="F:phosphodiesterase I activity"/>
    <property type="evidence" value="ECO:0007669"/>
    <property type="project" value="UniProtKB-EC"/>
</dbReference>
<keyword evidence="8" id="KW-0539">Nucleus</keyword>
<evidence type="ECO:0000256" key="8">
    <source>
        <dbReference type="RuleBase" id="RU365033"/>
    </source>
</evidence>
<dbReference type="GO" id="GO:0017108">
    <property type="term" value="F:5'-flap endonuclease activity"/>
    <property type="evidence" value="ECO:0007669"/>
    <property type="project" value="TreeGrafter"/>
</dbReference>
<dbReference type="GO" id="GO:0070336">
    <property type="term" value="F:flap-structured DNA binding"/>
    <property type="evidence" value="ECO:0007669"/>
    <property type="project" value="TreeGrafter"/>
</dbReference>
<dbReference type="EC" id="3.1.4.1" evidence="8"/>
<keyword evidence="8" id="KW-0227">DNA damage</keyword>
<keyword evidence="5 8" id="KW-0378">Hydrolase</keyword>
<dbReference type="GO" id="GO:0046872">
    <property type="term" value="F:metal ion binding"/>
    <property type="evidence" value="ECO:0007669"/>
    <property type="project" value="UniProtKB-KW"/>
</dbReference>
<accession>A0A834RDD3</accession>
<reference evidence="11" key="2">
    <citation type="submission" date="2020-01" db="EMBL/GenBank/DDBJ databases">
        <authorList>
            <person name="Korhonen P.K.K."/>
            <person name="Guangxu M.G."/>
            <person name="Wang T.W."/>
            <person name="Stroehlein A.J.S."/>
            <person name="Young N.D."/>
            <person name="Ang C.-S.A."/>
            <person name="Fernando D.W.F."/>
            <person name="Lu H.L."/>
            <person name="Taylor S.T."/>
            <person name="Ehtesham M.E.M."/>
            <person name="Najaraj S.H.N."/>
            <person name="Harsha G.H.G."/>
            <person name="Madugundu A.M."/>
            <person name="Renuse S.R."/>
            <person name="Holt D.H."/>
            <person name="Pandey A.P."/>
            <person name="Papenfuss A.P."/>
            <person name="Gasser R.B.G."/>
            <person name="Fischer K.F."/>
        </authorList>
    </citation>
    <scope>NUCLEOTIDE SEQUENCE</scope>
    <source>
        <strain evidence="11">SSS_KF_BRIS2020</strain>
    </source>
</reference>
<evidence type="ECO:0000313" key="11">
    <source>
        <dbReference type="EMBL" id="KAF7493476.1"/>
    </source>
</evidence>